<dbReference type="PANTHER" id="PTHR34697:SF2">
    <property type="entry name" value="PHOSPHATIDYLGLYCEROL LYSYLTRANSFERASE"/>
    <property type="match status" value="1"/>
</dbReference>
<keyword evidence="8" id="KW-1185">Reference proteome</keyword>
<dbReference type="InterPro" id="IPR024320">
    <property type="entry name" value="LPG_synthase_C"/>
</dbReference>
<proteinExistence type="predicted"/>
<dbReference type="EMBL" id="JAUHTQ010000013">
    <property type="protein sequence ID" value="MDN4494844.1"/>
    <property type="molecule type" value="Genomic_DNA"/>
</dbReference>
<evidence type="ECO:0000256" key="4">
    <source>
        <dbReference type="ARBA" id="ARBA00022989"/>
    </source>
</evidence>
<protein>
    <submittedName>
        <fullName evidence="7">Phosphatidylglycerol lysyltransferase domain-containing protein</fullName>
    </submittedName>
</protein>
<sequence length="364" mass="42373">MKDLISNSRKKPIKRGLSENQLHVQNDELLPFLKNYGGNHVSHLIFLQDKEQFWTKDLNVLIVYKQIFDKYVVLGDPIGDESNFHTAIKEFNEFCKGNRVKPIYYQVNPLYMQLYHDAGFRFMKLGEEAIIKLNDFSLAGKKGAKLRTRVNKFARNGFTFRVVEPPHSSKLISEIKSISDCWLGTEKEKGFSVVSFCEEYVSRFPIALLHNPDGKIIAFATLATDYKQTITIDLMRNCRQSPHGTMDVLFTNIIIWAKDAGYPKCSLGMAPLANVGNCKHSFISEKTIRFVYHYGNKKYNFRGLKEFKGKFATDWEPKYLAYKKSFLPIIFLQLILLINRKNQRETVLRKNMVRKILDRKLRFQ</sequence>
<comment type="subcellular location">
    <subcellularLocation>
        <location evidence="1">Cell membrane</location>
        <topology evidence="1">Multi-pass membrane protein</topology>
    </subcellularLocation>
</comment>
<dbReference type="Pfam" id="PF09924">
    <property type="entry name" value="LPG_synthase_C"/>
    <property type="match status" value="1"/>
</dbReference>
<evidence type="ECO:0000256" key="2">
    <source>
        <dbReference type="ARBA" id="ARBA00022475"/>
    </source>
</evidence>
<accession>A0ABT8GTV5</accession>
<feature type="domain" description="Phosphatidylglycerol lysyltransferase C-terminal" evidence="6">
    <location>
        <begin position="33"/>
        <end position="322"/>
    </location>
</feature>
<evidence type="ECO:0000313" key="7">
    <source>
        <dbReference type="EMBL" id="MDN4494844.1"/>
    </source>
</evidence>
<evidence type="ECO:0000256" key="5">
    <source>
        <dbReference type="ARBA" id="ARBA00023136"/>
    </source>
</evidence>
<evidence type="ECO:0000313" key="8">
    <source>
        <dbReference type="Proteomes" id="UP001172743"/>
    </source>
</evidence>
<dbReference type="InterPro" id="IPR016181">
    <property type="entry name" value="Acyl_CoA_acyltransferase"/>
</dbReference>
<keyword evidence="4" id="KW-1133">Transmembrane helix</keyword>
<gene>
    <name evidence="7" type="ORF">QYB95_14920</name>
</gene>
<name>A0ABT8GTV5_9BACL</name>
<dbReference type="SUPFAM" id="SSF55729">
    <property type="entry name" value="Acyl-CoA N-acyltransferases (Nat)"/>
    <property type="match status" value="1"/>
</dbReference>
<dbReference type="RefSeq" id="WP_301139155.1">
    <property type="nucleotide sequence ID" value="NZ_JAUHTQ010000013.1"/>
</dbReference>
<keyword evidence="2" id="KW-1003">Cell membrane</keyword>
<evidence type="ECO:0000256" key="3">
    <source>
        <dbReference type="ARBA" id="ARBA00022692"/>
    </source>
</evidence>
<comment type="caution">
    <text evidence="7">The sequence shown here is derived from an EMBL/GenBank/DDBJ whole genome shotgun (WGS) entry which is preliminary data.</text>
</comment>
<keyword evidence="5" id="KW-0472">Membrane</keyword>
<dbReference type="Proteomes" id="UP001172743">
    <property type="component" value="Unassembled WGS sequence"/>
</dbReference>
<evidence type="ECO:0000256" key="1">
    <source>
        <dbReference type="ARBA" id="ARBA00004651"/>
    </source>
</evidence>
<evidence type="ECO:0000259" key="6">
    <source>
        <dbReference type="Pfam" id="PF09924"/>
    </source>
</evidence>
<organism evidence="7 8">
    <name type="scientific">Ureibacillus aquaedulcis</name>
    <dbReference type="NCBI Taxonomy" id="3058421"/>
    <lineage>
        <taxon>Bacteria</taxon>
        <taxon>Bacillati</taxon>
        <taxon>Bacillota</taxon>
        <taxon>Bacilli</taxon>
        <taxon>Bacillales</taxon>
        <taxon>Caryophanaceae</taxon>
        <taxon>Ureibacillus</taxon>
    </lineage>
</organism>
<dbReference type="InterPro" id="IPR051211">
    <property type="entry name" value="PG_lysyltransferase"/>
</dbReference>
<reference evidence="7" key="1">
    <citation type="submission" date="2023-07" db="EMBL/GenBank/DDBJ databases">
        <title>Ureibacillus sp. isolated from freshwater well.</title>
        <authorList>
            <person name="Kirdat K."/>
            <person name="Bhatt A."/>
            <person name="Teware R."/>
            <person name="Bhavsar Y."/>
            <person name="Yadav A."/>
        </authorList>
    </citation>
    <scope>NUCLEOTIDE SEQUENCE</scope>
    <source>
        <strain evidence="7">BA0131</strain>
    </source>
</reference>
<dbReference type="PANTHER" id="PTHR34697">
    <property type="entry name" value="PHOSPHATIDYLGLYCEROL LYSYLTRANSFERASE"/>
    <property type="match status" value="1"/>
</dbReference>
<keyword evidence="3" id="KW-0812">Transmembrane</keyword>